<dbReference type="EMBL" id="AP025591">
    <property type="protein sequence ID" value="BDG04166.1"/>
    <property type="molecule type" value="Genomic_DNA"/>
</dbReference>
<evidence type="ECO:0000313" key="1">
    <source>
        <dbReference type="EMBL" id="BDG04166.1"/>
    </source>
</evidence>
<sequence>MKRLFVGLGLTALLACSGGKSGGDPVLDQDYASNFTGTWTGPFTITADGTSSTSTVLQTITSPAANRLELGDFCTDLSSVTAIVTSASTFRLDPRACPPMSVTGCSAVTVTYDRGTGSLSSGTLTLDASGTMSGCGQKFSYTARLVGTRTTVMLAAGATPSWANAVADAVEAGAR</sequence>
<gene>
    <name evidence="1" type="ORF">AMOR_31620</name>
</gene>
<keyword evidence="2" id="KW-1185">Reference proteome</keyword>
<proteinExistence type="predicted"/>
<name>A0ABM7WXC8_9BACT</name>
<evidence type="ECO:0000313" key="2">
    <source>
        <dbReference type="Proteomes" id="UP001162891"/>
    </source>
</evidence>
<dbReference type="PROSITE" id="PS51257">
    <property type="entry name" value="PROKAR_LIPOPROTEIN"/>
    <property type="match status" value="1"/>
</dbReference>
<reference evidence="2" key="1">
    <citation type="journal article" date="2022" name="Int. J. Syst. Evol. Microbiol.">
        <title>Anaeromyxobacter oryzae sp. nov., Anaeromyxobacter diazotrophicus sp. nov. and Anaeromyxobacter paludicola sp. nov., isolated from paddy soils.</title>
        <authorList>
            <person name="Itoh H."/>
            <person name="Xu Z."/>
            <person name="Mise K."/>
            <person name="Masuda Y."/>
            <person name="Ushijima N."/>
            <person name="Hayakawa C."/>
            <person name="Shiratori Y."/>
            <person name="Senoo K."/>
        </authorList>
    </citation>
    <scope>NUCLEOTIDE SEQUENCE [LARGE SCALE GENOMIC DNA]</scope>
    <source>
        <strain evidence="2">Red232</strain>
    </source>
</reference>
<accession>A0ABM7WXC8</accession>
<evidence type="ECO:0008006" key="3">
    <source>
        <dbReference type="Google" id="ProtNLM"/>
    </source>
</evidence>
<dbReference type="Proteomes" id="UP001162891">
    <property type="component" value="Chromosome"/>
</dbReference>
<organism evidence="1 2">
    <name type="scientific">Anaeromyxobacter oryzae</name>
    <dbReference type="NCBI Taxonomy" id="2918170"/>
    <lineage>
        <taxon>Bacteria</taxon>
        <taxon>Pseudomonadati</taxon>
        <taxon>Myxococcota</taxon>
        <taxon>Myxococcia</taxon>
        <taxon>Myxococcales</taxon>
        <taxon>Cystobacterineae</taxon>
        <taxon>Anaeromyxobacteraceae</taxon>
        <taxon>Anaeromyxobacter</taxon>
    </lineage>
</organism>
<protein>
    <recommendedName>
        <fullName evidence="3">Lipocalin-like domain-containing protein</fullName>
    </recommendedName>
</protein>
<dbReference type="RefSeq" id="WP_248352537.1">
    <property type="nucleotide sequence ID" value="NZ_AP025591.1"/>
</dbReference>